<sequence length="111" mass="12678">MFPLLVAITRIPSYQKGELINNSAIEMPYQVHCMYDGLADCLCVLYLISIVGPLPSPLIFKRQCRQQPNTDDIENSENRLLLNTRYKALNSLKPLNPRNSWRAICKLAIKS</sequence>
<organism evidence="1 2">
    <name type="scientific">Monilinia fructicola</name>
    <name type="common">Brown rot fungus</name>
    <name type="synonym">Ciboria fructicola</name>
    <dbReference type="NCBI Taxonomy" id="38448"/>
    <lineage>
        <taxon>Eukaryota</taxon>
        <taxon>Fungi</taxon>
        <taxon>Dikarya</taxon>
        <taxon>Ascomycota</taxon>
        <taxon>Pezizomycotina</taxon>
        <taxon>Leotiomycetes</taxon>
        <taxon>Helotiales</taxon>
        <taxon>Sclerotiniaceae</taxon>
        <taxon>Monilinia</taxon>
    </lineage>
</organism>
<evidence type="ECO:0000313" key="2">
    <source>
        <dbReference type="Proteomes" id="UP000322873"/>
    </source>
</evidence>
<keyword evidence="2" id="KW-1185">Reference proteome</keyword>
<comment type="caution">
    <text evidence="1">The sequence shown here is derived from an EMBL/GenBank/DDBJ whole genome shotgun (WGS) entry which is preliminary data.</text>
</comment>
<evidence type="ECO:0000313" key="1">
    <source>
        <dbReference type="EMBL" id="KAA8575421.1"/>
    </source>
</evidence>
<name>A0A5M9K1M2_MONFR</name>
<protein>
    <submittedName>
        <fullName evidence="1">Uncharacterized protein</fullName>
    </submittedName>
</protein>
<reference evidence="1 2" key="1">
    <citation type="submission" date="2019-06" db="EMBL/GenBank/DDBJ databases">
        <title>Genome Sequence of the Brown Rot Fungal Pathogen Monilinia fructicola.</title>
        <authorList>
            <person name="De Miccolis Angelini R.M."/>
            <person name="Landi L."/>
            <person name="Abate D."/>
            <person name="Pollastro S."/>
            <person name="Romanazzi G."/>
            <person name="Faretra F."/>
        </authorList>
    </citation>
    <scope>NUCLEOTIDE SEQUENCE [LARGE SCALE GENOMIC DNA]</scope>
    <source>
        <strain evidence="1 2">Mfrc123</strain>
    </source>
</reference>
<dbReference type="Proteomes" id="UP000322873">
    <property type="component" value="Unassembled WGS sequence"/>
</dbReference>
<proteinExistence type="predicted"/>
<dbReference type="AlphaFoldDB" id="A0A5M9K1M2"/>
<dbReference type="EMBL" id="VICG01000002">
    <property type="protein sequence ID" value="KAA8575421.1"/>
    <property type="molecule type" value="Genomic_DNA"/>
</dbReference>
<accession>A0A5M9K1M2</accession>
<gene>
    <name evidence="1" type="ORF">EYC84_004587</name>
</gene>